<dbReference type="PANTHER" id="PTHR43085">
    <property type="entry name" value="HEXOKINASE FAMILY MEMBER"/>
    <property type="match status" value="1"/>
</dbReference>
<gene>
    <name evidence="5" type="ORF">FDP22_21120</name>
</gene>
<evidence type="ECO:0000256" key="1">
    <source>
        <dbReference type="ARBA" id="ARBA00010688"/>
    </source>
</evidence>
<dbReference type="SUPFAM" id="SSF53613">
    <property type="entry name" value="Ribokinase-like"/>
    <property type="match status" value="1"/>
</dbReference>
<dbReference type="InterPro" id="IPR050306">
    <property type="entry name" value="PfkB_Carbo_kinase"/>
</dbReference>
<organism evidence="5 6">
    <name type="scientific">Paroceanicella profunda</name>
    <dbReference type="NCBI Taxonomy" id="2579971"/>
    <lineage>
        <taxon>Bacteria</taxon>
        <taxon>Pseudomonadati</taxon>
        <taxon>Pseudomonadota</taxon>
        <taxon>Alphaproteobacteria</taxon>
        <taxon>Rhodobacterales</taxon>
        <taxon>Paracoccaceae</taxon>
        <taxon>Paroceanicella</taxon>
    </lineage>
</organism>
<protein>
    <submittedName>
        <fullName evidence="5">Sugar kinase</fullName>
    </submittedName>
</protein>
<dbReference type="InterPro" id="IPR011611">
    <property type="entry name" value="PfkB_dom"/>
</dbReference>
<evidence type="ECO:0000313" key="6">
    <source>
        <dbReference type="Proteomes" id="UP000305888"/>
    </source>
</evidence>
<name>A0A5B8G626_9RHOB</name>
<dbReference type="EMBL" id="CP040820">
    <property type="protein sequence ID" value="QDL94523.1"/>
    <property type="molecule type" value="Genomic_DNA"/>
</dbReference>
<dbReference type="PANTHER" id="PTHR43085:SF15">
    <property type="entry name" value="2-DEHYDRO-3-DEOXYGLUCONOKINASE"/>
    <property type="match status" value="1"/>
</dbReference>
<dbReference type="GO" id="GO:0006974">
    <property type="term" value="P:DNA damage response"/>
    <property type="evidence" value="ECO:0007669"/>
    <property type="project" value="TreeGrafter"/>
</dbReference>
<dbReference type="KEGG" id="ppru:FDP22_21120"/>
<geneLocation type="plasmid" evidence="6">
    <name>pd4m1b</name>
</geneLocation>
<evidence type="ECO:0000256" key="3">
    <source>
        <dbReference type="ARBA" id="ARBA00022777"/>
    </source>
</evidence>
<keyword evidence="2" id="KW-0808">Transferase</keyword>
<comment type="similarity">
    <text evidence="1">Belongs to the carbohydrate kinase PfkB family.</text>
</comment>
<dbReference type="InterPro" id="IPR002173">
    <property type="entry name" value="Carboh/pur_kinase_PfkB_CS"/>
</dbReference>
<accession>A0A5B8G626</accession>
<evidence type="ECO:0000256" key="2">
    <source>
        <dbReference type="ARBA" id="ARBA00022679"/>
    </source>
</evidence>
<dbReference type="Pfam" id="PF00294">
    <property type="entry name" value="PfkB"/>
    <property type="match status" value="1"/>
</dbReference>
<dbReference type="Proteomes" id="UP000305888">
    <property type="component" value="Plasmid pD4M1B"/>
</dbReference>
<dbReference type="GO" id="GO:0019698">
    <property type="term" value="P:D-galacturonate catabolic process"/>
    <property type="evidence" value="ECO:0007669"/>
    <property type="project" value="TreeGrafter"/>
</dbReference>
<dbReference type="AlphaFoldDB" id="A0A5B8G626"/>
<sequence length="306" mass="32307">MPSVACIGEAMLELSGETGAEPLRLTNAFAGDTLNTAVYLARLGLGEVAYVTLLGQDAVSDSMLRFMAAEGLSTEHVGRHPDRLPGIYMIENEPDGERHFRYWRDAAAARRLFTGEAGPRPEDLSSYGLIYLSGISVAILSEEARAALLAFLPGYRAGGGRFAFDSNYRPRLWSSAAEAREVLARFWAEADIALPSIDDEIALHGGGEAGVLARFGALTGAEVLIKRGADGPLALTGGQVQALAPFPRAERVVDTTGAGDSFNAGYLAARLSGADIATSAARAHALSMEVIGHRGAILPRRSPQPA</sequence>
<dbReference type="GO" id="GO:0008673">
    <property type="term" value="F:2-dehydro-3-deoxygluconokinase activity"/>
    <property type="evidence" value="ECO:0007669"/>
    <property type="project" value="TreeGrafter"/>
</dbReference>
<keyword evidence="6" id="KW-1185">Reference proteome</keyword>
<dbReference type="GO" id="GO:0005829">
    <property type="term" value="C:cytosol"/>
    <property type="evidence" value="ECO:0007669"/>
    <property type="project" value="TreeGrafter"/>
</dbReference>
<dbReference type="CDD" id="cd01166">
    <property type="entry name" value="KdgK"/>
    <property type="match status" value="1"/>
</dbReference>
<evidence type="ECO:0000313" key="5">
    <source>
        <dbReference type="EMBL" id="QDL94523.1"/>
    </source>
</evidence>
<dbReference type="OrthoDB" id="9776822at2"/>
<dbReference type="GO" id="GO:0042840">
    <property type="term" value="P:D-glucuronate catabolic process"/>
    <property type="evidence" value="ECO:0007669"/>
    <property type="project" value="TreeGrafter"/>
</dbReference>
<evidence type="ECO:0000259" key="4">
    <source>
        <dbReference type="Pfam" id="PF00294"/>
    </source>
</evidence>
<reference evidence="5 6" key="1">
    <citation type="submission" date="2019-06" db="EMBL/GenBank/DDBJ databases">
        <title>Genome sequence of Rhodobacteraceae bacterium D4M1.</title>
        <authorList>
            <person name="Cao J."/>
        </authorList>
    </citation>
    <scope>NUCLEOTIDE SEQUENCE [LARGE SCALE GENOMIC DNA]</scope>
    <source>
        <strain evidence="5 6">D4M1</strain>
        <plasmid evidence="6">pd4m1b</plasmid>
    </source>
</reference>
<keyword evidence="3 5" id="KW-0418">Kinase</keyword>
<keyword evidence="5" id="KW-0614">Plasmid</keyword>
<feature type="domain" description="Carbohydrate kinase PfkB" evidence="4">
    <location>
        <begin position="1"/>
        <end position="299"/>
    </location>
</feature>
<dbReference type="PROSITE" id="PS00584">
    <property type="entry name" value="PFKB_KINASES_2"/>
    <property type="match status" value="1"/>
</dbReference>
<dbReference type="Gene3D" id="3.40.1190.20">
    <property type="match status" value="1"/>
</dbReference>
<dbReference type="InterPro" id="IPR029056">
    <property type="entry name" value="Ribokinase-like"/>
</dbReference>
<proteinExistence type="inferred from homology"/>